<feature type="compositionally biased region" description="Basic and acidic residues" evidence="3">
    <location>
        <begin position="724"/>
        <end position="797"/>
    </location>
</feature>
<feature type="region of interest" description="Disordered" evidence="3">
    <location>
        <begin position="855"/>
        <end position="1072"/>
    </location>
</feature>
<gene>
    <name evidence="5" type="ORF">Q9L58_007475</name>
</gene>
<dbReference type="PANTHER" id="PTHR15398:SF4">
    <property type="entry name" value="BROMODOMAIN-CONTAINING PROTEIN 8 ISOFORM X1"/>
    <property type="match status" value="1"/>
</dbReference>
<feature type="compositionally biased region" description="Polar residues" evidence="3">
    <location>
        <begin position="279"/>
        <end position="289"/>
    </location>
</feature>
<proteinExistence type="predicted"/>
<feature type="compositionally biased region" description="Polar residues" evidence="3">
    <location>
        <begin position="315"/>
        <end position="327"/>
    </location>
</feature>
<dbReference type="Gene3D" id="1.20.920.10">
    <property type="entry name" value="Bromodomain-like"/>
    <property type="match status" value="1"/>
</dbReference>
<dbReference type="InterPro" id="IPR057584">
    <property type="entry name" value="RDM3_C"/>
</dbReference>
<feature type="compositionally biased region" description="Polar residues" evidence="3">
    <location>
        <begin position="492"/>
        <end position="509"/>
    </location>
</feature>
<evidence type="ECO:0000256" key="3">
    <source>
        <dbReference type="SAM" id="MobiDB-lite"/>
    </source>
</evidence>
<keyword evidence="6" id="KW-1185">Reference proteome</keyword>
<feature type="compositionally biased region" description="Low complexity" evidence="3">
    <location>
        <begin position="170"/>
        <end position="181"/>
    </location>
</feature>
<organism evidence="5 6">
    <name type="scientific">Discina gigas</name>
    <dbReference type="NCBI Taxonomy" id="1032678"/>
    <lineage>
        <taxon>Eukaryota</taxon>
        <taxon>Fungi</taxon>
        <taxon>Dikarya</taxon>
        <taxon>Ascomycota</taxon>
        <taxon>Pezizomycotina</taxon>
        <taxon>Pezizomycetes</taxon>
        <taxon>Pezizales</taxon>
        <taxon>Discinaceae</taxon>
        <taxon>Discina</taxon>
    </lineage>
</organism>
<feature type="compositionally biased region" description="Low complexity" evidence="3">
    <location>
        <begin position="333"/>
        <end position="343"/>
    </location>
</feature>
<dbReference type="SUPFAM" id="SSF47370">
    <property type="entry name" value="Bromodomain"/>
    <property type="match status" value="1"/>
</dbReference>
<comment type="caution">
    <text evidence="5">The sequence shown here is derived from an EMBL/GenBank/DDBJ whole genome shotgun (WGS) entry which is preliminary data.</text>
</comment>
<dbReference type="PANTHER" id="PTHR15398">
    <property type="entry name" value="BROMODOMAIN-CONTAINING PROTEIN 8"/>
    <property type="match status" value="1"/>
</dbReference>
<accession>A0ABR3GCR5</accession>
<feature type="region of interest" description="Disordered" evidence="3">
    <location>
        <begin position="1320"/>
        <end position="1360"/>
    </location>
</feature>
<feature type="compositionally biased region" description="Pro residues" evidence="3">
    <location>
        <begin position="660"/>
        <end position="670"/>
    </location>
</feature>
<feature type="compositionally biased region" description="Pro residues" evidence="3">
    <location>
        <begin position="392"/>
        <end position="409"/>
    </location>
</feature>
<dbReference type="InterPro" id="IPR036427">
    <property type="entry name" value="Bromodomain-like_sf"/>
</dbReference>
<feature type="compositionally biased region" description="Low complexity" evidence="3">
    <location>
        <begin position="475"/>
        <end position="484"/>
    </location>
</feature>
<feature type="compositionally biased region" description="Polar residues" evidence="3">
    <location>
        <begin position="413"/>
        <end position="440"/>
    </location>
</feature>
<evidence type="ECO:0000313" key="5">
    <source>
        <dbReference type="EMBL" id="KAL0633648.1"/>
    </source>
</evidence>
<feature type="compositionally biased region" description="Basic and acidic residues" evidence="3">
    <location>
        <begin position="697"/>
        <end position="717"/>
    </location>
</feature>
<feature type="compositionally biased region" description="Basic and acidic residues" evidence="3">
    <location>
        <begin position="855"/>
        <end position="924"/>
    </location>
</feature>
<evidence type="ECO:0000313" key="6">
    <source>
        <dbReference type="Proteomes" id="UP001447188"/>
    </source>
</evidence>
<feature type="region of interest" description="Disordered" evidence="3">
    <location>
        <begin position="1183"/>
        <end position="1204"/>
    </location>
</feature>
<feature type="compositionally biased region" description="Basic and acidic residues" evidence="3">
    <location>
        <begin position="931"/>
        <end position="982"/>
    </location>
</feature>
<reference evidence="5 6" key="1">
    <citation type="submission" date="2024-02" db="EMBL/GenBank/DDBJ databases">
        <title>Discinaceae phylogenomics.</title>
        <authorList>
            <person name="Dirks A.C."/>
            <person name="James T.Y."/>
        </authorList>
    </citation>
    <scope>NUCLEOTIDE SEQUENCE [LARGE SCALE GENOMIC DNA]</scope>
    <source>
        <strain evidence="5 6">ACD0624</strain>
    </source>
</reference>
<dbReference type="Proteomes" id="UP001447188">
    <property type="component" value="Unassembled WGS sequence"/>
</dbReference>
<feature type="domain" description="Bromo" evidence="4">
    <location>
        <begin position="1135"/>
        <end position="1251"/>
    </location>
</feature>
<evidence type="ECO:0000256" key="2">
    <source>
        <dbReference type="PROSITE-ProRule" id="PRU00035"/>
    </source>
</evidence>
<keyword evidence="1 2" id="KW-0103">Bromodomain</keyword>
<dbReference type="EMBL" id="JBBBZM010000119">
    <property type="protein sequence ID" value="KAL0633648.1"/>
    <property type="molecule type" value="Genomic_DNA"/>
</dbReference>
<name>A0ABR3GCR5_9PEZI</name>
<evidence type="ECO:0000259" key="4">
    <source>
        <dbReference type="PROSITE" id="PS50014"/>
    </source>
</evidence>
<dbReference type="Pfam" id="PF23348">
    <property type="entry name" value="RDM3_C"/>
    <property type="match status" value="1"/>
</dbReference>
<evidence type="ECO:0000256" key="1">
    <source>
        <dbReference type="ARBA" id="ARBA00023117"/>
    </source>
</evidence>
<feature type="region of interest" description="Disordered" evidence="3">
    <location>
        <begin position="170"/>
        <end position="549"/>
    </location>
</feature>
<protein>
    <recommendedName>
        <fullName evidence="4">Bromo domain-containing protein</fullName>
    </recommendedName>
</protein>
<feature type="compositionally biased region" description="Low complexity" evidence="3">
    <location>
        <begin position="1186"/>
        <end position="1204"/>
    </location>
</feature>
<feature type="compositionally biased region" description="Pro residues" evidence="3">
    <location>
        <begin position="353"/>
        <end position="383"/>
    </location>
</feature>
<dbReference type="InterPro" id="IPR001487">
    <property type="entry name" value="Bromodomain"/>
</dbReference>
<feature type="region of interest" description="Disordered" evidence="3">
    <location>
        <begin position="77"/>
        <end position="108"/>
    </location>
</feature>
<sequence>MSTPSFKTTAYTPLETLLLFHNLSTHGIDPKSFSLISTILVRNPLVKNGETFDRGRLAPDALQEFYLSQLKEVESELGNGDGVDDADGGTSSPPATRNRKAKTPPVALSNSDKLPVVEVLASRLYEQYRRIIFQQIRDDERRCLELEQDIEDISAGLWDERLLEEKATIARSRSSSAIPRSLMDGRASVPPSPEEQNVEPDVEPTLEKPNKPRSSVSVEVSPRGLPTPTPQHIPRTPKASSRSPSQPPVLSRPITSPIELEQPSPTPETPPKKVLVPTSIPQSSPQIRDQQQEGLRELSKVAHPQTKREGIKAGLSQSALDASNNQMAIPRQSSGAPVVSLSSSRHRALSAPIPSPHVPPKMEAVPPPPPPSTSSPVAPPLPRPLGAKIEAPVPPPTRTPFAPITPRPLQPAYRSSQTPPSRQLPTSAPAQQQSPGNQGLSGLLQLADVADTRWQQQHTPSYGPHGTPMHPQMAYSSPGQQSPYSPTPAAPHTQTIPQERGTPTPSTPEGGNLAIIFPIPAPATPIPSAQQYPAQYSPHSQARPISVAQPGYQHYSTLVPVQQQNFEQVPPASSPPVQRIAPRPPIPFPPTMSVMSTVSTTPLQQPKQVSPRKTRPPPINTEVVSPRTPPYPELPAHREPGSPIPPRPDEISPISTPSRSPAPPESPKPPIVEKTRGKKRLFQEDEQDARQQAEGNGNKEDIKQPAQPDRGREEKPAAKRQKPIKHDKAPGKRDLARGGSNVDKKDTARGNSNTEKRDLARGGSNIEKKDLARGIFSADKKDATRGSSNAEKKDAARGIFNVEKKDVTRGSFGIEKKDAARGISNVEKKDTVRGSSKDVTRGSFGLEKKDVARGSFGLEKKDAARGSSKDVTRGSFGLEKKDVTRGSFGVEKKDAARGSSKDVTRGSFSIEKKDAARGSSKDVTRGSFSIGKKDAARGSSNAEKKDTARGSSSIEKKDMGKGSSNAEKKDVAKGRSNVEKTPENPQASEGKVKDEDTELPDISSPSSAVVPIEVEQELTQKPKGRGRPPKKSKPRAEERGRETVPQLKEKRSKRKRAEIIAPTPRVANDADSEIDVASISPTPQRRHIPKLESQNSNAANIPSPSPLTVTIGQQPLVVATKKFLQLSAPLLGDISSHKFANLFSTAVNERMAPGYKSLVFRPQDLKSIKAAVKSGTAAITNTSMGTPAMTPTTEPFAAATPPASSSTFATLPATTLNTPPKGIVNSVQLEKELFRMFANAIMYNKSTTEIAKETVMMARDVEGMVDNFRTAEEAGMKKALGVAVTGLGFGSARKLGVRDRDRERERERDNTVETVVREEEQFIIGEKDDGDGEDSMMDTDGASERGKGKGGIGKRKRLKR</sequence>
<feature type="compositionally biased region" description="Acidic residues" evidence="3">
    <location>
        <begin position="1328"/>
        <end position="1337"/>
    </location>
</feature>
<feature type="compositionally biased region" description="Low complexity" evidence="3">
    <location>
        <begin position="591"/>
        <end position="602"/>
    </location>
</feature>
<feature type="compositionally biased region" description="Basic and acidic residues" evidence="3">
    <location>
        <begin position="290"/>
        <end position="311"/>
    </location>
</feature>
<feature type="compositionally biased region" description="Basic residues" evidence="3">
    <location>
        <begin position="1022"/>
        <end position="1033"/>
    </location>
</feature>
<feature type="compositionally biased region" description="Polar residues" evidence="3">
    <location>
        <begin position="530"/>
        <end position="540"/>
    </location>
</feature>
<feature type="region of interest" description="Disordered" evidence="3">
    <location>
        <begin position="564"/>
        <end position="797"/>
    </location>
</feature>
<dbReference type="PROSITE" id="PS50014">
    <property type="entry name" value="BROMODOMAIN_2"/>
    <property type="match status" value="1"/>
</dbReference>